<evidence type="ECO:0000313" key="1">
    <source>
        <dbReference type="EMBL" id="KAK9869982.1"/>
    </source>
</evidence>
<keyword evidence="2" id="KW-1185">Reference proteome</keyword>
<reference evidence="1 2" key="1">
    <citation type="submission" date="2023-03" db="EMBL/GenBank/DDBJ databases">
        <title>Genome insight into feeding habits of ladybird beetles.</title>
        <authorList>
            <person name="Li H.-S."/>
            <person name="Huang Y.-H."/>
            <person name="Pang H."/>
        </authorList>
    </citation>
    <scope>NUCLEOTIDE SEQUENCE [LARGE SCALE GENOMIC DNA]</scope>
    <source>
        <strain evidence="1">SYSU_2023b</strain>
        <tissue evidence="1">Whole body</tissue>
    </source>
</reference>
<gene>
    <name evidence="1" type="ORF">WA026_006079</name>
</gene>
<evidence type="ECO:0000313" key="2">
    <source>
        <dbReference type="Proteomes" id="UP001431783"/>
    </source>
</evidence>
<organism evidence="1 2">
    <name type="scientific">Henosepilachna vigintioctopunctata</name>
    <dbReference type="NCBI Taxonomy" id="420089"/>
    <lineage>
        <taxon>Eukaryota</taxon>
        <taxon>Metazoa</taxon>
        <taxon>Ecdysozoa</taxon>
        <taxon>Arthropoda</taxon>
        <taxon>Hexapoda</taxon>
        <taxon>Insecta</taxon>
        <taxon>Pterygota</taxon>
        <taxon>Neoptera</taxon>
        <taxon>Endopterygota</taxon>
        <taxon>Coleoptera</taxon>
        <taxon>Polyphaga</taxon>
        <taxon>Cucujiformia</taxon>
        <taxon>Coccinelloidea</taxon>
        <taxon>Coccinellidae</taxon>
        <taxon>Epilachninae</taxon>
        <taxon>Epilachnini</taxon>
        <taxon>Henosepilachna</taxon>
    </lineage>
</organism>
<dbReference type="Proteomes" id="UP001431783">
    <property type="component" value="Unassembled WGS sequence"/>
</dbReference>
<sequence length="111" mass="12567">MPQLFGVINSTSLTGKKPSQQIKEPALGIGCMTKCTIDVPFGTTLPPGRHISLDLSDLDGIISLDRDRYFYVPVYSKRYLITGRGIRDKILDDFYDKMREDLRCVQSNGFF</sequence>
<name>A0AAW1THU5_9CUCU</name>
<accession>A0AAW1THU5</accession>
<dbReference type="AlphaFoldDB" id="A0AAW1THU5"/>
<protein>
    <submittedName>
        <fullName evidence="1">Uncharacterized protein</fullName>
    </submittedName>
</protein>
<comment type="caution">
    <text evidence="1">The sequence shown here is derived from an EMBL/GenBank/DDBJ whole genome shotgun (WGS) entry which is preliminary data.</text>
</comment>
<proteinExistence type="predicted"/>
<dbReference type="EMBL" id="JARQZJ010000002">
    <property type="protein sequence ID" value="KAK9869982.1"/>
    <property type="molecule type" value="Genomic_DNA"/>
</dbReference>